<dbReference type="AlphaFoldDB" id="A0A075HKM0"/>
<organism evidence="1">
    <name type="scientific">uncultured marine thaumarchaeote KM3_75_F03</name>
    <dbReference type="NCBI Taxonomy" id="1456279"/>
    <lineage>
        <taxon>Archaea</taxon>
        <taxon>Nitrososphaerota</taxon>
        <taxon>environmental samples</taxon>
    </lineage>
</organism>
<reference evidence="1" key="1">
    <citation type="journal article" date="2014" name="Genome Biol. Evol.">
        <title>Pangenome evidence for extensive interdomain horizontal transfer affecting lineage core and shell genes in uncultured planktonic thaumarchaeota and euryarchaeota.</title>
        <authorList>
            <person name="Deschamps P."/>
            <person name="Zivanovic Y."/>
            <person name="Moreira D."/>
            <person name="Rodriguez-Valera F."/>
            <person name="Lopez-Garcia P."/>
        </authorList>
    </citation>
    <scope>NUCLEOTIDE SEQUENCE</scope>
</reference>
<proteinExistence type="predicted"/>
<name>A0A075HKM0_9ARCH</name>
<protein>
    <submittedName>
        <fullName evidence="1">Uncharacterized protein</fullName>
    </submittedName>
</protein>
<dbReference type="EMBL" id="KF901068">
    <property type="protein sequence ID" value="AIF16936.1"/>
    <property type="molecule type" value="Genomic_DNA"/>
</dbReference>
<evidence type="ECO:0000313" key="1">
    <source>
        <dbReference type="EMBL" id="AIF16936.1"/>
    </source>
</evidence>
<accession>A0A075HKM0</accession>
<sequence length="109" mass="12756">MGITSKMVNVIGDDVANLKEGLEPENIDFWFRKIINETKDIAPPWLQDKINVKSDPFLPLKFKIDISKRAVRYFMQVVDYNFEKMPYTTGLYFLKVQEIMSSEMDKSLV</sequence>